<keyword evidence="3" id="KW-1185">Reference proteome</keyword>
<evidence type="ECO:0000313" key="3">
    <source>
        <dbReference type="Proteomes" id="UP001365128"/>
    </source>
</evidence>
<comment type="caution">
    <text evidence="2">The sequence shown here is derived from an EMBL/GenBank/DDBJ whole genome shotgun (WGS) entry which is preliminary data.</text>
</comment>
<keyword evidence="1" id="KW-0732">Signal</keyword>
<feature type="signal peptide" evidence="1">
    <location>
        <begin position="1"/>
        <end position="22"/>
    </location>
</feature>
<evidence type="ECO:0000313" key="2">
    <source>
        <dbReference type="EMBL" id="KAK7552510.1"/>
    </source>
</evidence>
<dbReference type="EMBL" id="JBBPDW010000005">
    <property type="protein sequence ID" value="KAK7552510.1"/>
    <property type="molecule type" value="Genomic_DNA"/>
</dbReference>
<proteinExistence type="predicted"/>
<evidence type="ECO:0000256" key="1">
    <source>
        <dbReference type="SAM" id="SignalP"/>
    </source>
</evidence>
<sequence>MIPYLLLAHHLLLLGLCHPSAAQPPPLLDLERLSIRSVAPCRRRHPGLKSTLKCNLTETHDLKRAAGPSATGCRFVAAVRLTCCSALWLCCLSACLPACLPVSSCVSLHLPGADHGSSHACPGQTSAHRCLSLLKRLLCWALRPFRVCPTSPGKAAVPVCFCDSGSDSIFHFFFGHGNLMSATARRAGNARGSCPPWSGTHPVMPSLCP</sequence>
<gene>
    <name evidence="2" type="ORF">IWX46DRAFT_345387</name>
</gene>
<organism evidence="2 3">
    <name type="scientific">Phyllosticta citricarpa</name>
    <dbReference type="NCBI Taxonomy" id="55181"/>
    <lineage>
        <taxon>Eukaryota</taxon>
        <taxon>Fungi</taxon>
        <taxon>Dikarya</taxon>
        <taxon>Ascomycota</taxon>
        <taxon>Pezizomycotina</taxon>
        <taxon>Dothideomycetes</taxon>
        <taxon>Dothideomycetes incertae sedis</taxon>
        <taxon>Botryosphaeriales</taxon>
        <taxon>Phyllostictaceae</taxon>
        <taxon>Phyllosticta</taxon>
    </lineage>
</organism>
<accession>A0ABR1ML70</accession>
<evidence type="ECO:0008006" key="4">
    <source>
        <dbReference type="Google" id="ProtNLM"/>
    </source>
</evidence>
<dbReference type="Proteomes" id="UP001365128">
    <property type="component" value="Unassembled WGS sequence"/>
</dbReference>
<protein>
    <recommendedName>
        <fullName evidence="4">Secreted protein</fullName>
    </recommendedName>
</protein>
<name>A0ABR1ML70_9PEZI</name>
<feature type="chain" id="PRO_5047048761" description="Secreted protein" evidence="1">
    <location>
        <begin position="23"/>
        <end position="209"/>
    </location>
</feature>
<reference evidence="2 3" key="1">
    <citation type="submission" date="2024-04" db="EMBL/GenBank/DDBJ databases">
        <title>Phyllosticta paracitricarpa is synonymous to the EU quarantine fungus P. citricarpa based on phylogenomic analyses.</title>
        <authorList>
            <consortium name="Lawrence Berkeley National Laboratory"/>
            <person name="Van Ingen-Buijs V.A."/>
            <person name="Van Westerhoven A.C."/>
            <person name="Haridas S."/>
            <person name="Skiadas P."/>
            <person name="Martin F."/>
            <person name="Groenewald J.Z."/>
            <person name="Crous P.W."/>
            <person name="Seidl M.F."/>
        </authorList>
    </citation>
    <scope>NUCLEOTIDE SEQUENCE [LARGE SCALE GENOMIC DNA]</scope>
    <source>
        <strain evidence="2 3">CBS 122670</strain>
    </source>
</reference>